<keyword evidence="9" id="KW-0238">DNA-binding</keyword>
<dbReference type="CDD" id="cd07153">
    <property type="entry name" value="Fur_like"/>
    <property type="match status" value="1"/>
</dbReference>
<evidence type="ECO:0000256" key="4">
    <source>
        <dbReference type="ARBA" id="ARBA00022490"/>
    </source>
</evidence>
<evidence type="ECO:0000256" key="1">
    <source>
        <dbReference type="ARBA" id="ARBA00004496"/>
    </source>
</evidence>
<evidence type="ECO:0000313" key="11">
    <source>
        <dbReference type="EMBL" id="MDS1271210.1"/>
    </source>
</evidence>
<gene>
    <name evidence="11" type="ORF">RIF23_12980</name>
</gene>
<dbReference type="Gene3D" id="3.30.1490.190">
    <property type="match status" value="1"/>
</dbReference>
<keyword evidence="4" id="KW-0963">Cytoplasm</keyword>
<comment type="subunit">
    <text evidence="3">Homodimer.</text>
</comment>
<evidence type="ECO:0000256" key="6">
    <source>
        <dbReference type="ARBA" id="ARBA00022723"/>
    </source>
</evidence>
<evidence type="ECO:0000256" key="9">
    <source>
        <dbReference type="ARBA" id="ARBA00023125"/>
    </source>
</evidence>
<keyword evidence="12" id="KW-1185">Reference proteome</keyword>
<dbReference type="InterPro" id="IPR002481">
    <property type="entry name" value="FUR"/>
</dbReference>
<evidence type="ECO:0000256" key="5">
    <source>
        <dbReference type="ARBA" id="ARBA00022491"/>
    </source>
</evidence>
<dbReference type="InterPro" id="IPR036388">
    <property type="entry name" value="WH-like_DNA-bd_sf"/>
</dbReference>
<evidence type="ECO:0000256" key="7">
    <source>
        <dbReference type="ARBA" id="ARBA00022833"/>
    </source>
</evidence>
<dbReference type="Gene3D" id="1.10.10.10">
    <property type="entry name" value="Winged helix-like DNA-binding domain superfamily/Winged helix DNA-binding domain"/>
    <property type="match status" value="1"/>
</dbReference>
<dbReference type="InterPro" id="IPR043135">
    <property type="entry name" value="Fur_C"/>
</dbReference>
<evidence type="ECO:0000313" key="12">
    <source>
        <dbReference type="Proteomes" id="UP001250214"/>
    </source>
</evidence>
<evidence type="ECO:0000256" key="3">
    <source>
        <dbReference type="ARBA" id="ARBA00011738"/>
    </source>
</evidence>
<sequence>MNTRRRETVRQALNQSSGFRSAQDLYADLRAEGSKIGLTTVYRALQALSDSGEVDVLRNDDGEAVYRACVTDRHHHHLVCRQCGRTVEVEGPTVEKWAEALGAEHGFVDVTHTVEVFGTCADCAPSGVPADAAQSARPD</sequence>
<name>A0ABU2H7E0_9ACTN</name>
<keyword evidence="7" id="KW-0862">Zinc</keyword>
<accession>A0ABU2H7E0</accession>
<evidence type="ECO:0000256" key="2">
    <source>
        <dbReference type="ARBA" id="ARBA00007957"/>
    </source>
</evidence>
<dbReference type="SUPFAM" id="SSF46785">
    <property type="entry name" value="Winged helix' DNA-binding domain"/>
    <property type="match status" value="1"/>
</dbReference>
<reference evidence="12" key="1">
    <citation type="submission" date="2023-07" db="EMBL/GenBank/DDBJ databases">
        <title>Novel species in the genus Lipingzhangella isolated from Sambhar Salt Lake.</title>
        <authorList>
            <person name="Jiya N."/>
            <person name="Kajale S."/>
            <person name="Sharma A."/>
        </authorList>
    </citation>
    <scope>NUCLEOTIDE SEQUENCE [LARGE SCALE GENOMIC DNA]</scope>
    <source>
        <strain evidence="12">LS1_29</strain>
    </source>
</reference>
<evidence type="ECO:0000256" key="10">
    <source>
        <dbReference type="ARBA" id="ARBA00023163"/>
    </source>
</evidence>
<keyword evidence="10" id="KW-0804">Transcription</keyword>
<keyword evidence="5" id="KW-0678">Repressor</keyword>
<dbReference type="InterPro" id="IPR036390">
    <property type="entry name" value="WH_DNA-bd_sf"/>
</dbReference>
<dbReference type="Proteomes" id="UP001250214">
    <property type="component" value="Unassembled WGS sequence"/>
</dbReference>
<proteinExistence type="inferred from homology"/>
<dbReference type="PANTHER" id="PTHR33202">
    <property type="entry name" value="ZINC UPTAKE REGULATION PROTEIN"/>
    <property type="match status" value="1"/>
</dbReference>
<comment type="subcellular location">
    <subcellularLocation>
        <location evidence="1">Cytoplasm</location>
    </subcellularLocation>
</comment>
<dbReference type="PANTHER" id="PTHR33202:SF2">
    <property type="entry name" value="FERRIC UPTAKE REGULATION PROTEIN"/>
    <property type="match status" value="1"/>
</dbReference>
<dbReference type="Pfam" id="PF01475">
    <property type="entry name" value="FUR"/>
    <property type="match status" value="1"/>
</dbReference>
<dbReference type="EMBL" id="JAVLVT010000005">
    <property type="protein sequence ID" value="MDS1271210.1"/>
    <property type="molecule type" value="Genomic_DNA"/>
</dbReference>
<organism evidence="11 12">
    <name type="scientific">Lipingzhangella rawalii</name>
    <dbReference type="NCBI Taxonomy" id="2055835"/>
    <lineage>
        <taxon>Bacteria</taxon>
        <taxon>Bacillati</taxon>
        <taxon>Actinomycetota</taxon>
        <taxon>Actinomycetes</taxon>
        <taxon>Streptosporangiales</taxon>
        <taxon>Nocardiopsidaceae</taxon>
        <taxon>Lipingzhangella</taxon>
    </lineage>
</organism>
<dbReference type="RefSeq" id="WP_310912745.1">
    <property type="nucleotide sequence ID" value="NZ_JAVLVT010000005.1"/>
</dbReference>
<keyword evidence="6" id="KW-0479">Metal-binding</keyword>
<protein>
    <submittedName>
        <fullName evidence="11">Transcriptional repressor</fullName>
    </submittedName>
</protein>
<evidence type="ECO:0000256" key="8">
    <source>
        <dbReference type="ARBA" id="ARBA00023015"/>
    </source>
</evidence>
<comment type="similarity">
    <text evidence="2">Belongs to the Fur family.</text>
</comment>
<comment type="caution">
    <text evidence="11">The sequence shown here is derived from an EMBL/GenBank/DDBJ whole genome shotgun (WGS) entry which is preliminary data.</text>
</comment>
<keyword evidence="8" id="KW-0805">Transcription regulation</keyword>